<evidence type="ECO:0000313" key="7">
    <source>
        <dbReference type="RefSeq" id="XP_038986433.1"/>
    </source>
</evidence>
<reference evidence="6" key="1">
    <citation type="journal article" date="2019" name="Nat. Commun.">
        <title>Genome-wide association mapping of date palm fruit traits.</title>
        <authorList>
            <person name="Hazzouri K.M."/>
            <person name="Gros-Balthazard M."/>
            <person name="Flowers J.M."/>
            <person name="Copetti D."/>
            <person name="Lemansour A."/>
            <person name="Lebrun M."/>
            <person name="Masmoudi K."/>
            <person name="Ferrand S."/>
            <person name="Dhar M.I."/>
            <person name="Fresquez Z.A."/>
            <person name="Rosas U."/>
            <person name="Zhang J."/>
            <person name="Talag J."/>
            <person name="Lee S."/>
            <person name="Kudrna D."/>
            <person name="Powell R.F."/>
            <person name="Leitch I.J."/>
            <person name="Krueger R.R."/>
            <person name="Wing R.A."/>
            <person name="Amiri K.M.A."/>
            <person name="Purugganan M.D."/>
        </authorList>
    </citation>
    <scope>NUCLEOTIDE SEQUENCE [LARGE SCALE GENOMIC DNA]</scope>
    <source>
        <strain evidence="6">cv. Khalas</strain>
    </source>
</reference>
<proteinExistence type="inferred from homology"/>
<dbReference type="GeneID" id="103703858"/>
<dbReference type="Proteomes" id="UP000228380">
    <property type="component" value="Chromosome 9"/>
</dbReference>
<evidence type="ECO:0000313" key="6">
    <source>
        <dbReference type="Proteomes" id="UP000228380"/>
    </source>
</evidence>
<comment type="similarity">
    <text evidence="2">Belongs to the lin-54 family.</text>
</comment>
<dbReference type="PANTHER" id="PTHR46159:SF6">
    <property type="entry name" value="OS12G0605300 PROTEIN"/>
    <property type="match status" value="1"/>
</dbReference>
<feature type="region of interest" description="Disordered" evidence="4">
    <location>
        <begin position="235"/>
        <end position="260"/>
    </location>
</feature>
<evidence type="ECO:0000256" key="2">
    <source>
        <dbReference type="ARBA" id="ARBA00007267"/>
    </source>
</evidence>
<feature type="region of interest" description="Disordered" evidence="4">
    <location>
        <begin position="430"/>
        <end position="449"/>
    </location>
</feature>
<reference evidence="7 8" key="2">
    <citation type="submission" date="2025-04" db="UniProtKB">
        <authorList>
            <consortium name="RefSeq"/>
        </authorList>
    </citation>
    <scope>IDENTIFICATION</scope>
    <source>
        <tissue evidence="7 8">Young leaves</tissue>
    </source>
</reference>
<dbReference type="PROSITE" id="PS51634">
    <property type="entry name" value="CRC"/>
    <property type="match status" value="1"/>
</dbReference>
<feature type="compositionally biased region" description="Polar residues" evidence="4">
    <location>
        <begin position="237"/>
        <end position="248"/>
    </location>
</feature>
<dbReference type="InterPro" id="IPR044522">
    <property type="entry name" value="TSO1-like"/>
</dbReference>
<feature type="region of interest" description="Disordered" evidence="4">
    <location>
        <begin position="570"/>
        <end position="675"/>
    </location>
</feature>
<accession>A0A8B9AQY8</accession>
<evidence type="ECO:0000256" key="1">
    <source>
        <dbReference type="ARBA" id="ARBA00004123"/>
    </source>
</evidence>
<sequence>MSSYIACLKLPNQTSKEGTQHQRGTRKHLQFEAVCIGNSRNSTNDVSNAESPATPLNMGTISASYAESAATSSNKQSVQSFSGNFLCRLLLKIDSSGQKKGSFPARAPKPSGVGFHLNSIGSSGSINCNVNMHDTSFRGQKSHSGGNSEVSQELKNHLASTSLKGQDSAILTVILENNFANGNSEEQNLENQEIKLPNSSVSYQPPLDAKPLQSSLQPKFIDHYMLSCNMKRPLSDGASSSMESTQTCPGKKRKRAPENDGHKHCNCKRSKCLKLYCDCFAAGTLCTKACACQECFNRSEHEDTVHAARQQIESRNPLAFAPKVVLQVTNPLKDDGENKHMTPASARHKRGCSCKKSLCLKKYCECYQAGVGCSFGCRCEGCKNTFGRKDGCGEIIEIEHKKLEGSWESDPSCAILEGIDLKREAVVSTNQRRSHLSPDTPSILGQSGSDVPRSHFPARYYASRESSASSLPYYGGSPSPPVDLMSNNASERAGEKTLPLVPDYQEPECRPSAVEVEPFSHGWGGFPDVCNPWPNPSSARCVSVASKIRRPKILQIKLFQGSARLSEGSLCWRSSPATPPPPLGESRLVVEPDSGSGVHDNPEDDDTPEVLKDNRKAAMARSPKQKRVSPPNKRAHESRSGSSSGLRSGRKFILHSLPSFPPRTPYDNYSRGNGA</sequence>
<evidence type="ECO:0000313" key="8">
    <source>
        <dbReference type="RefSeq" id="XP_038986434.1"/>
    </source>
</evidence>
<dbReference type="InterPro" id="IPR005172">
    <property type="entry name" value="CRC"/>
</dbReference>
<dbReference type="GO" id="GO:0003700">
    <property type="term" value="F:DNA-binding transcription factor activity"/>
    <property type="evidence" value="ECO:0007669"/>
    <property type="project" value="InterPro"/>
</dbReference>
<dbReference type="RefSeq" id="XP_038986433.1">
    <property type="nucleotide sequence ID" value="XM_039130505.1"/>
</dbReference>
<name>A0A8B9AQY8_PHODC</name>
<dbReference type="InterPro" id="IPR033467">
    <property type="entry name" value="Tesmin/TSO1-like_CXC"/>
</dbReference>
<gene>
    <name evidence="7 8" type="primary">LOC103703858</name>
</gene>
<feature type="domain" description="CRC" evidence="5">
    <location>
        <begin position="261"/>
        <end position="387"/>
    </location>
</feature>
<evidence type="ECO:0000256" key="4">
    <source>
        <dbReference type="SAM" id="MobiDB-lite"/>
    </source>
</evidence>
<dbReference type="AlphaFoldDB" id="A0A8B9AQY8"/>
<keyword evidence="3" id="KW-0539">Nucleus</keyword>
<dbReference type="SMART" id="SM01114">
    <property type="entry name" value="CXC"/>
    <property type="match status" value="2"/>
</dbReference>
<dbReference type="RefSeq" id="XP_038986434.1">
    <property type="nucleotide sequence ID" value="XM_039130506.1"/>
</dbReference>
<evidence type="ECO:0000256" key="3">
    <source>
        <dbReference type="ARBA" id="ARBA00023242"/>
    </source>
</evidence>
<feature type="region of interest" description="Disordered" evidence="4">
    <location>
        <begin position="472"/>
        <end position="493"/>
    </location>
</feature>
<comment type="subcellular location">
    <subcellularLocation>
        <location evidence="1">Nucleus</location>
    </subcellularLocation>
</comment>
<dbReference type="OrthoDB" id="6283463at2759"/>
<dbReference type="PANTHER" id="PTHR46159">
    <property type="entry name" value="PROTEIN TESMIN/TSO1-LIKE CXC 2"/>
    <property type="match status" value="1"/>
</dbReference>
<dbReference type="GO" id="GO:0005634">
    <property type="term" value="C:nucleus"/>
    <property type="evidence" value="ECO:0007669"/>
    <property type="project" value="UniProtKB-SubCell"/>
</dbReference>
<keyword evidence="6" id="KW-1185">Reference proteome</keyword>
<dbReference type="KEGG" id="pda:103703858"/>
<protein>
    <submittedName>
        <fullName evidence="7 8">Uncharacterized protein LOC103703858</fullName>
    </submittedName>
</protein>
<evidence type="ECO:0000259" key="5">
    <source>
        <dbReference type="PROSITE" id="PS51634"/>
    </source>
</evidence>
<dbReference type="Pfam" id="PF03638">
    <property type="entry name" value="TCR"/>
    <property type="match status" value="2"/>
</dbReference>
<organism evidence="6 7">
    <name type="scientific">Phoenix dactylifera</name>
    <name type="common">Date palm</name>
    <dbReference type="NCBI Taxonomy" id="42345"/>
    <lineage>
        <taxon>Eukaryota</taxon>
        <taxon>Viridiplantae</taxon>
        <taxon>Streptophyta</taxon>
        <taxon>Embryophyta</taxon>
        <taxon>Tracheophyta</taxon>
        <taxon>Spermatophyta</taxon>
        <taxon>Magnoliopsida</taxon>
        <taxon>Liliopsida</taxon>
        <taxon>Arecaceae</taxon>
        <taxon>Coryphoideae</taxon>
        <taxon>Phoeniceae</taxon>
        <taxon>Phoenix</taxon>
    </lineage>
</organism>